<keyword evidence="3" id="KW-0813">Transport</keyword>
<gene>
    <name evidence="9" type="ORF">PAALTS15_23488</name>
</gene>
<dbReference type="Pfam" id="PF00860">
    <property type="entry name" value="Xan_ur_permease"/>
    <property type="match status" value="1"/>
</dbReference>
<sequence length="450" mass="48468">MKLGLASFQWLVFILAGSLVAPLAVGHAFGFSPQDIAEFMQRTFLIIGISGILQTMFGHRLPIMENPAGLWWGVFAVYGGLIAAGTISLEGGLRQLEMGMLIAGALFIIIAVLRLTSAIGKLFTPLVVGTYLLLLVAQLSGSFMKGMLGVGYRASTHVELQVAIPAIITLLCAMLLPRSSKAFLRNYSVLISLCIGWLLFYLLGITEPIQPSASWVSAPMPFAWGLPELDSGILMTSLFVSLLLIANMMTSIRVMEGVMDNSGETSEPVNYDRTMLMMGANTGLGGIFSAMGCVPISGTAGFIMTTRIYQRLPFVIACVLIAGISFFPPATAFFASIPMPVGYATIFIPFASMVGLGLKEFQSIPMNERNRFILGVSIMMGIGCMFIPAEAVGQLPGLLKTMANNGLIVGMILCMAMEQGSRLLDRRAGRTQKEESKEEQLNISKRKASN</sequence>
<protein>
    <submittedName>
        <fullName evidence="9">Xanthine/uracil permease family protein</fullName>
    </submittedName>
</protein>
<dbReference type="PANTHER" id="PTHR42810:SF1">
    <property type="entry name" value="PURINE PERMEASE YWDJ-RELATED"/>
    <property type="match status" value="1"/>
</dbReference>
<dbReference type="PATRIC" id="fig|1117108.3.peg.4852"/>
<feature type="transmembrane region" description="Helical" evidence="8">
    <location>
        <begin position="341"/>
        <end position="358"/>
    </location>
</feature>
<feature type="transmembrane region" description="Helical" evidence="8">
    <location>
        <begin position="95"/>
        <end position="115"/>
    </location>
</feature>
<keyword evidence="5 8" id="KW-1133">Transmembrane helix</keyword>
<comment type="caution">
    <text evidence="9">The sequence shown here is derived from an EMBL/GenBank/DDBJ whole genome shotgun (WGS) entry which is preliminary data.</text>
</comment>
<feature type="transmembrane region" description="Helical" evidence="8">
    <location>
        <begin position="370"/>
        <end position="389"/>
    </location>
</feature>
<feature type="region of interest" description="Disordered" evidence="7">
    <location>
        <begin position="428"/>
        <end position="450"/>
    </location>
</feature>
<evidence type="ECO:0000256" key="8">
    <source>
        <dbReference type="SAM" id="Phobius"/>
    </source>
</evidence>
<dbReference type="RefSeq" id="WP_021261903.1">
    <property type="nucleotide sequence ID" value="NZ_ATMT01000076.1"/>
</dbReference>
<feature type="transmembrane region" description="Helical" evidence="8">
    <location>
        <begin position="189"/>
        <end position="209"/>
    </location>
</feature>
<evidence type="ECO:0000256" key="6">
    <source>
        <dbReference type="ARBA" id="ARBA00023136"/>
    </source>
</evidence>
<feature type="transmembrane region" description="Helical" evidence="8">
    <location>
        <begin position="312"/>
        <end position="335"/>
    </location>
</feature>
<evidence type="ECO:0000256" key="2">
    <source>
        <dbReference type="ARBA" id="ARBA00008821"/>
    </source>
</evidence>
<reference evidence="9 10" key="1">
    <citation type="submission" date="2013-05" db="EMBL/GenBank/DDBJ databases">
        <authorList>
            <person name="Strain E.A."/>
            <person name="Brown E."/>
            <person name="Allard M.W."/>
            <person name="Luo Y.L."/>
        </authorList>
    </citation>
    <scope>NUCLEOTIDE SEQUENCE [LARGE SCALE GENOMIC DNA]</scope>
    <source>
        <strain evidence="9 10">TS-15</strain>
    </source>
</reference>
<dbReference type="AlphaFoldDB" id="S9SJN5"/>
<dbReference type="GO" id="GO:0005886">
    <property type="term" value="C:plasma membrane"/>
    <property type="evidence" value="ECO:0007669"/>
    <property type="project" value="TreeGrafter"/>
</dbReference>
<feature type="transmembrane region" description="Helical" evidence="8">
    <location>
        <begin position="122"/>
        <end position="140"/>
    </location>
</feature>
<dbReference type="GO" id="GO:0042907">
    <property type="term" value="F:xanthine transmembrane transporter activity"/>
    <property type="evidence" value="ECO:0007669"/>
    <property type="project" value="TreeGrafter"/>
</dbReference>
<name>S9SJN5_PAEAL</name>
<feature type="transmembrane region" description="Helical" evidence="8">
    <location>
        <begin position="160"/>
        <end position="177"/>
    </location>
</feature>
<keyword evidence="6 8" id="KW-0472">Membrane</keyword>
<dbReference type="eggNOG" id="COG2233">
    <property type="taxonomic scope" value="Bacteria"/>
</dbReference>
<dbReference type="EMBL" id="ATMT01000076">
    <property type="protein sequence ID" value="EPY04919.1"/>
    <property type="molecule type" value="Genomic_DNA"/>
</dbReference>
<feature type="compositionally biased region" description="Basic and acidic residues" evidence="7">
    <location>
        <begin position="428"/>
        <end position="440"/>
    </location>
</feature>
<evidence type="ECO:0000256" key="5">
    <source>
        <dbReference type="ARBA" id="ARBA00022989"/>
    </source>
</evidence>
<comment type="subcellular location">
    <subcellularLocation>
        <location evidence="1">Membrane</location>
        <topology evidence="1">Multi-pass membrane protein</topology>
    </subcellularLocation>
</comment>
<evidence type="ECO:0000313" key="10">
    <source>
        <dbReference type="Proteomes" id="UP000015344"/>
    </source>
</evidence>
<proteinExistence type="inferred from homology"/>
<feature type="transmembrane region" description="Helical" evidence="8">
    <location>
        <begin position="69"/>
        <end position="89"/>
    </location>
</feature>
<organism evidence="9 10">
    <name type="scientific">Paenibacillus alvei TS-15</name>
    <dbReference type="NCBI Taxonomy" id="1117108"/>
    <lineage>
        <taxon>Bacteria</taxon>
        <taxon>Bacillati</taxon>
        <taxon>Bacillota</taxon>
        <taxon>Bacilli</taxon>
        <taxon>Bacillales</taxon>
        <taxon>Paenibacillaceae</taxon>
        <taxon>Paenibacillus</taxon>
    </lineage>
</organism>
<evidence type="ECO:0000256" key="4">
    <source>
        <dbReference type="ARBA" id="ARBA00022692"/>
    </source>
</evidence>
<dbReference type="NCBIfam" id="NF037981">
    <property type="entry name" value="NCS2_1"/>
    <property type="match status" value="1"/>
</dbReference>
<evidence type="ECO:0000256" key="1">
    <source>
        <dbReference type="ARBA" id="ARBA00004141"/>
    </source>
</evidence>
<keyword evidence="4 8" id="KW-0812">Transmembrane</keyword>
<comment type="similarity">
    <text evidence="2">Belongs to the nucleobase:cation symporter-2 (NCS2) (TC 2.A.40) family.</text>
</comment>
<evidence type="ECO:0000256" key="3">
    <source>
        <dbReference type="ARBA" id="ARBA00022448"/>
    </source>
</evidence>
<dbReference type="InterPro" id="IPR006043">
    <property type="entry name" value="NCS2"/>
</dbReference>
<dbReference type="Proteomes" id="UP000015344">
    <property type="component" value="Unassembled WGS sequence"/>
</dbReference>
<feature type="transmembrane region" description="Helical" evidence="8">
    <location>
        <begin position="401"/>
        <end position="417"/>
    </location>
</feature>
<accession>S9SJN5</accession>
<evidence type="ECO:0000313" key="9">
    <source>
        <dbReference type="EMBL" id="EPY04919.1"/>
    </source>
</evidence>
<evidence type="ECO:0000256" key="7">
    <source>
        <dbReference type="SAM" id="MobiDB-lite"/>
    </source>
</evidence>
<feature type="transmembrane region" description="Helical" evidence="8">
    <location>
        <begin position="36"/>
        <end position="57"/>
    </location>
</feature>
<dbReference type="PANTHER" id="PTHR42810">
    <property type="entry name" value="PURINE PERMEASE C1399.01C-RELATED"/>
    <property type="match status" value="1"/>
</dbReference>